<evidence type="ECO:0000313" key="3">
    <source>
        <dbReference type="Proteomes" id="UP000187455"/>
    </source>
</evidence>
<protein>
    <submittedName>
        <fullName evidence="2">Uncharacterized protein</fullName>
    </submittedName>
</protein>
<dbReference type="Proteomes" id="UP000187455">
    <property type="component" value="Unassembled WGS sequence"/>
</dbReference>
<dbReference type="AlphaFoldDB" id="A0A1R0GZT5"/>
<sequence>MKRFVNWGRVLADLVALGASVNCLLLLFVGKHRSTKSSDIDGIRLSSSG</sequence>
<evidence type="ECO:0000313" key="2">
    <source>
        <dbReference type="EMBL" id="OLY82338.1"/>
    </source>
</evidence>
<feature type="non-terminal residue" evidence="2">
    <location>
        <position position="49"/>
    </location>
</feature>
<accession>A0A1R0GZT5</accession>
<dbReference type="EMBL" id="LSSL01001636">
    <property type="protein sequence ID" value="OLY82338.1"/>
    <property type="molecule type" value="Genomic_DNA"/>
</dbReference>
<name>A0A1R0GZT5_9FUNG</name>
<evidence type="ECO:0000256" key="1">
    <source>
        <dbReference type="SAM" id="Phobius"/>
    </source>
</evidence>
<keyword evidence="1" id="KW-0812">Transmembrane</keyword>
<feature type="transmembrane region" description="Helical" evidence="1">
    <location>
        <begin position="6"/>
        <end position="29"/>
    </location>
</feature>
<keyword evidence="1" id="KW-0472">Membrane</keyword>
<reference evidence="2 3" key="1">
    <citation type="journal article" date="2016" name="Mol. Biol. Evol.">
        <title>Genome-Wide Survey of Gut Fungi (Harpellales) Reveals the First Horizontally Transferred Ubiquitin Gene from a Mosquito Host.</title>
        <authorList>
            <person name="Wang Y."/>
            <person name="White M.M."/>
            <person name="Kvist S."/>
            <person name="Moncalvo J.M."/>
        </authorList>
    </citation>
    <scope>NUCLEOTIDE SEQUENCE [LARGE SCALE GENOMIC DNA]</scope>
    <source>
        <strain evidence="2 3">ALG-7-W6</strain>
    </source>
</reference>
<organism evidence="2 3">
    <name type="scientific">Smittium mucronatum</name>
    <dbReference type="NCBI Taxonomy" id="133383"/>
    <lineage>
        <taxon>Eukaryota</taxon>
        <taxon>Fungi</taxon>
        <taxon>Fungi incertae sedis</taxon>
        <taxon>Zoopagomycota</taxon>
        <taxon>Kickxellomycotina</taxon>
        <taxon>Harpellomycetes</taxon>
        <taxon>Harpellales</taxon>
        <taxon>Legeriomycetaceae</taxon>
        <taxon>Smittium</taxon>
    </lineage>
</organism>
<gene>
    <name evidence="2" type="ORF">AYI68_g3543</name>
</gene>
<keyword evidence="1" id="KW-1133">Transmembrane helix</keyword>
<comment type="caution">
    <text evidence="2">The sequence shown here is derived from an EMBL/GenBank/DDBJ whole genome shotgun (WGS) entry which is preliminary data.</text>
</comment>
<proteinExistence type="predicted"/>
<keyword evidence="3" id="KW-1185">Reference proteome</keyword>